<dbReference type="InterPro" id="IPR052895">
    <property type="entry name" value="HetReg/Transcr_Mod"/>
</dbReference>
<dbReference type="Pfam" id="PF06985">
    <property type="entry name" value="HET"/>
    <property type="match status" value="1"/>
</dbReference>
<dbReference type="PANTHER" id="PTHR24148:SF64">
    <property type="entry name" value="HETEROKARYON INCOMPATIBILITY DOMAIN-CONTAINING PROTEIN"/>
    <property type="match status" value="1"/>
</dbReference>
<dbReference type="STRING" id="177199.A0A420YGR9"/>
<protein>
    <recommendedName>
        <fullName evidence="1">Heterokaryon incompatibility domain-containing protein</fullName>
    </recommendedName>
</protein>
<dbReference type="EMBL" id="QVQW01000011">
    <property type="protein sequence ID" value="RKU47064.1"/>
    <property type="molecule type" value="Genomic_DNA"/>
</dbReference>
<feature type="domain" description="Heterokaryon incompatibility" evidence="1">
    <location>
        <begin position="54"/>
        <end position="153"/>
    </location>
</feature>
<reference evidence="2 3" key="1">
    <citation type="submission" date="2018-08" db="EMBL/GenBank/DDBJ databases">
        <title>Draft genome of the lignicolous fungus Coniochaeta pulveracea.</title>
        <authorList>
            <person name="Borstlap C.J."/>
            <person name="De Witt R.N."/>
            <person name="Botha A."/>
            <person name="Volschenk H."/>
        </authorList>
    </citation>
    <scope>NUCLEOTIDE SEQUENCE [LARGE SCALE GENOMIC DNA]</scope>
    <source>
        <strain evidence="2 3">CAB683</strain>
    </source>
</reference>
<proteinExistence type="predicted"/>
<dbReference type="AlphaFoldDB" id="A0A420YGR9"/>
<sequence length="650" mass="73811">MEAARSSYPYQPLTEPHSIRLLILQPNPDHEADLYGSLLHSTLEECDEDLVESYTALSYVWGDASQIATVHLAGRAVKITATLGAALRDMRDETRPRRIWADALCIDQSNIPERNAQVTLMALIYRVAHHTVVYLGQESEDTKTLMTSARRFLSMRPKTPVDEADAGIRQCGRRRLRWTDLCDTLGLNADDGLFVLDKELHILDDMNRARLKPMKMVKVLEARRSMGATDARDFIFAHIGVASDRDEISALLPVDYSLPLHQVFSRFSRYILESESVRTLLLLVDQELRVDRKPNLPSWVVDWRLPASSRRGVEDDWLFEYNMGRLLAEDTPPKDLMLQHGDAIGLFGYSIGTLTAVSCTIAPDAGTYRDDIHDCWAGIGEHSRYHWLPGYQTSPSGSQLYTRPHPDYGFSDQAREAAYMQVCLDLLSKWPKYLRGLVSLHMQVPHQHEVFVEFFSSFSPGNVSRQIHEFFSTTGTPRESKVLALVSEHPQPDRYSDPIQDSRSLYDKRIAFICGSRLAVVPPRAQAGDIVVHIPGSRMLVVLRSHPVTAKDLVAVEAGFKEQFSTLAHNNDLEQWLKANVQIERGSWRLRHQRHSPSREPPHLEHMNNIRWPDNPSFGHYEFMGICEADDAVPEEVNTSSRDMGVFVLH</sequence>
<evidence type="ECO:0000259" key="1">
    <source>
        <dbReference type="Pfam" id="PF06985"/>
    </source>
</evidence>
<evidence type="ECO:0000313" key="2">
    <source>
        <dbReference type="EMBL" id="RKU47064.1"/>
    </source>
</evidence>
<dbReference type="Proteomes" id="UP000275385">
    <property type="component" value="Unassembled WGS sequence"/>
</dbReference>
<name>A0A420YGR9_9PEZI</name>
<keyword evidence="3" id="KW-1185">Reference proteome</keyword>
<dbReference type="OrthoDB" id="20872at2759"/>
<comment type="caution">
    <text evidence="2">The sequence shown here is derived from an EMBL/GenBank/DDBJ whole genome shotgun (WGS) entry which is preliminary data.</text>
</comment>
<gene>
    <name evidence="2" type="ORF">DL546_009005</name>
</gene>
<evidence type="ECO:0000313" key="3">
    <source>
        <dbReference type="Proteomes" id="UP000275385"/>
    </source>
</evidence>
<accession>A0A420YGR9</accession>
<dbReference type="InterPro" id="IPR010730">
    <property type="entry name" value="HET"/>
</dbReference>
<dbReference type="PANTHER" id="PTHR24148">
    <property type="entry name" value="ANKYRIN REPEAT DOMAIN-CONTAINING PROTEIN 39 HOMOLOG-RELATED"/>
    <property type="match status" value="1"/>
</dbReference>
<organism evidence="2 3">
    <name type="scientific">Coniochaeta pulveracea</name>
    <dbReference type="NCBI Taxonomy" id="177199"/>
    <lineage>
        <taxon>Eukaryota</taxon>
        <taxon>Fungi</taxon>
        <taxon>Dikarya</taxon>
        <taxon>Ascomycota</taxon>
        <taxon>Pezizomycotina</taxon>
        <taxon>Sordariomycetes</taxon>
        <taxon>Sordariomycetidae</taxon>
        <taxon>Coniochaetales</taxon>
        <taxon>Coniochaetaceae</taxon>
        <taxon>Coniochaeta</taxon>
    </lineage>
</organism>